<dbReference type="PANTHER" id="PTHR36505:SF1">
    <property type="entry name" value="BLR1072 PROTEIN"/>
    <property type="match status" value="1"/>
</dbReference>
<dbReference type="Gene3D" id="2.30.30.240">
    <property type="entry name" value="PRC-barrel domain"/>
    <property type="match status" value="1"/>
</dbReference>
<dbReference type="InterPro" id="IPR011033">
    <property type="entry name" value="PRC_barrel-like_sf"/>
</dbReference>
<dbReference type="RefSeq" id="WP_079448290.1">
    <property type="nucleotide sequence ID" value="NZ_JAVDPZ010000055.1"/>
</dbReference>
<reference evidence="2 3" key="1">
    <citation type="submission" date="2017-02" db="EMBL/GenBank/DDBJ databases">
        <title>Genome sequence of the nitrite-oxidizing bacterium Nitrobacter vulgaris strain Ab1.</title>
        <authorList>
            <person name="Mellbye B.L."/>
            <person name="Davis E.W."/>
            <person name="Spieck E."/>
            <person name="Chang J.H."/>
            <person name="Bottomley P.J."/>
            <person name="Sayavedra-Soto L.A."/>
        </authorList>
    </citation>
    <scope>NUCLEOTIDE SEQUENCE [LARGE SCALE GENOMIC DNA]</scope>
    <source>
        <strain evidence="2 3">Ab1</strain>
    </source>
</reference>
<organism evidence="2 3">
    <name type="scientific">Nitrobacter vulgaris</name>
    <dbReference type="NCBI Taxonomy" id="29421"/>
    <lineage>
        <taxon>Bacteria</taxon>
        <taxon>Pseudomonadati</taxon>
        <taxon>Pseudomonadota</taxon>
        <taxon>Alphaproteobacteria</taxon>
        <taxon>Hyphomicrobiales</taxon>
        <taxon>Nitrobacteraceae</taxon>
        <taxon>Nitrobacter</taxon>
    </lineage>
</organism>
<comment type="caution">
    <text evidence="2">The sequence shown here is derived from an EMBL/GenBank/DDBJ whole genome shotgun (WGS) entry which is preliminary data.</text>
</comment>
<evidence type="ECO:0000259" key="1">
    <source>
        <dbReference type="Pfam" id="PF05239"/>
    </source>
</evidence>
<protein>
    <submittedName>
        <fullName evidence="2">Photosystem reaction center subunit H</fullName>
    </submittedName>
</protein>
<dbReference type="PANTHER" id="PTHR36505">
    <property type="entry name" value="BLR1072 PROTEIN"/>
    <property type="match status" value="1"/>
</dbReference>
<feature type="domain" description="PRC-barrel" evidence="1">
    <location>
        <begin position="14"/>
        <end position="77"/>
    </location>
</feature>
<dbReference type="SUPFAM" id="SSF50346">
    <property type="entry name" value="PRC-barrel domain"/>
    <property type="match status" value="1"/>
</dbReference>
<keyword evidence="3" id="KW-1185">Reference proteome</keyword>
<evidence type="ECO:0000313" key="2">
    <source>
        <dbReference type="EMBL" id="OPH81489.1"/>
    </source>
</evidence>
<dbReference type="OrthoDB" id="7274881at2"/>
<evidence type="ECO:0000313" key="3">
    <source>
        <dbReference type="Proteomes" id="UP000189940"/>
    </source>
</evidence>
<sequence length="120" mass="13136">MAVKRKTSHLRPSRKLSGKAVYGAEGKKIGSIKHVLVDEKKGKIAHAVLGIGGFFGIGDAHYIVPWNVLTYDADRGAYSSDISENRLKGRPKHGVETIFDLNARYATLHPSNNEFVVHPG</sequence>
<dbReference type="AlphaFoldDB" id="A0A1V4HUF4"/>
<dbReference type="Pfam" id="PF05239">
    <property type="entry name" value="PRC"/>
    <property type="match status" value="1"/>
</dbReference>
<dbReference type="EMBL" id="MWPQ01000061">
    <property type="protein sequence ID" value="OPH81489.1"/>
    <property type="molecule type" value="Genomic_DNA"/>
</dbReference>
<proteinExistence type="predicted"/>
<name>A0A1V4HUF4_NITVU</name>
<dbReference type="InterPro" id="IPR027275">
    <property type="entry name" value="PRC-brl_dom"/>
</dbReference>
<gene>
    <name evidence="2" type="ORF">B2M20_17350</name>
</gene>
<dbReference type="STRING" id="29421.B2M20_17350"/>
<dbReference type="Proteomes" id="UP000189940">
    <property type="component" value="Unassembled WGS sequence"/>
</dbReference>
<accession>A0A1V4HUF4</accession>